<sequence>SHTYRQAYLCLDTVKLQELTTMDNSYESNIDKEALDFIKTGHERNFKDASEITNVLEFILPAPPRIMFQSSSALKI</sequence>
<evidence type="ECO:0000313" key="1">
    <source>
        <dbReference type="EMBL" id="GFD21891.1"/>
    </source>
</evidence>
<protein>
    <submittedName>
        <fullName evidence="1">Uncharacterized protein</fullName>
    </submittedName>
</protein>
<gene>
    <name evidence="1" type="ORF">Tci_893860</name>
</gene>
<dbReference type="EMBL" id="BKCJ011333073">
    <property type="protein sequence ID" value="GFD21891.1"/>
    <property type="molecule type" value="Genomic_DNA"/>
</dbReference>
<dbReference type="AlphaFoldDB" id="A0A699UJJ9"/>
<proteinExistence type="predicted"/>
<organism evidence="1">
    <name type="scientific">Tanacetum cinerariifolium</name>
    <name type="common">Dalmatian daisy</name>
    <name type="synonym">Chrysanthemum cinerariifolium</name>
    <dbReference type="NCBI Taxonomy" id="118510"/>
    <lineage>
        <taxon>Eukaryota</taxon>
        <taxon>Viridiplantae</taxon>
        <taxon>Streptophyta</taxon>
        <taxon>Embryophyta</taxon>
        <taxon>Tracheophyta</taxon>
        <taxon>Spermatophyta</taxon>
        <taxon>Magnoliopsida</taxon>
        <taxon>eudicotyledons</taxon>
        <taxon>Gunneridae</taxon>
        <taxon>Pentapetalae</taxon>
        <taxon>asterids</taxon>
        <taxon>campanulids</taxon>
        <taxon>Asterales</taxon>
        <taxon>Asteraceae</taxon>
        <taxon>Asteroideae</taxon>
        <taxon>Anthemideae</taxon>
        <taxon>Anthemidinae</taxon>
        <taxon>Tanacetum</taxon>
    </lineage>
</organism>
<reference evidence="1" key="1">
    <citation type="journal article" date="2019" name="Sci. Rep.">
        <title>Draft genome of Tanacetum cinerariifolium, the natural source of mosquito coil.</title>
        <authorList>
            <person name="Yamashiro T."/>
            <person name="Shiraishi A."/>
            <person name="Satake H."/>
            <person name="Nakayama K."/>
        </authorList>
    </citation>
    <scope>NUCLEOTIDE SEQUENCE</scope>
</reference>
<accession>A0A699UJJ9</accession>
<feature type="non-terminal residue" evidence="1">
    <location>
        <position position="1"/>
    </location>
</feature>
<name>A0A699UJJ9_TANCI</name>
<comment type="caution">
    <text evidence="1">The sequence shown here is derived from an EMBL/GenBank/DDBJ whole genome shotgun (WGS) entry which is preliminary data.</text>
</comment>